<organism evidence="1 2">
    <name type="scientific">Candidatus Syntropharchaeum caldarium</name>
    <dbReference type="NCBI Taxonomy" id="1838285"/>
    <lineage>
        <taxon>Archaea</taxon>
        <taxon>Methanobacteriati</taxon>
        <taxon>Methanobacteriota</taxon>
        <taxon>Stenosarchaea group</taxon>
        <taxon>Methanomicrobia</taxon>
        <taxon>Methanosarcinales</taxon>
        <taxon>ANME-2 cluster</taxon>
        <taxon>Candidatus Syntropharchaeum</taxon>
    </lineage>
</organism>
<evidence type="ECO:0000313" key="1">
    <source>
        <dbReference type="EMBL" id="OFV67741.1"/>
    </source>
</evidence>
<dbReference type="EMBL" id="LYOS01000003">
    <property type="protein sequence ID" value="OFV67741.1"/>
    <property type="molecule type" value="Genomic_DNA"/>
</dbReference>
<evidence type="ECO:0000313" key="2">
    <source>
        <dbReference type="Proteomes" id="UP000186940"/>
    </source>
</evidence>
<sequence>MKTASIEKINAEIFQRFMDKCRKLNLNPEEAAEEAIEMWLEDLEYDEAFIERQKRILDEDEFVSIDEL</sequence>
<accession>A0A1F2PAM1</accession>
<comment type="caution">
    <text evidence="1">The sequence shown here is derived from an EMBL/GenBank/DDBJ whole genome shotgun (WGS) entry which is preliminary data.</text>
</comment>
<gene>
    <name evidence="1" type="ORF">SCAL_001116</name>
</gene>
<protein>
    <submittedName>
        <fullName evidence="1">Uncharacterized protein</fullName>
    </submittedName>
</protein>
<name>A0A1F2PAM1_9EURY</name>
<reference evidence="1" key="1">
    <citation type="submission" date="2016-05" db="EMBL/GenBank/DDBJ databases">
        <title>Microbial consortia oxidize butane by reversing methanogenesis.</title>
        <authorList>
            <person name="Laso-Perez R."/>
            <person name="Richter M."/>
            <person name="Wegener G."/>
            <person name="Musat F."/>
        </authorList>
    </citation>
    <scope>NUCLEOTIDE SEQUENCE [LARGE SCALE GENOMIC DNA]</scope>
    <source>
        <strain evidence="1">BOX2</strain>
    </source>
</reference>
<proteinExistence type="predicted"/>
<dbReference type="AlphaFoldDB" id="A0A1F2PAM1"/>
<dbReference type="STRING" id="1838285.SCAL_001116"/>
<dbReference type="Proteomes" id="UP000186940">
    <property type="component" value="Unassembled WGS sequence"/>
</dbReference>
<keyword evidence="2" id="KW-1185">Reference proteome</keyword>